<dbReference type="EMBL" id="CP033220">
    <property type="protein sequence ID" value="AZV80603.1"/>
    <property type="molecule type" value="Genomic_DNA"/>
</dbReference>
<dbReference type="PROSITE" id="PS00409">
    <property type="entry name" value="PROKAR_NTER_METHYL"/>
    <property type="match status" value="1"/>
</dbReference>
<feature type="transmembrane region" description="Helical" evidence="1">
    <location>
        <begin position="20"/>
        <end position="39"/>
    </location>
</feature>
<reference evidence="2 3" key="1">
    <citation type="submission" date="2018-10" db="EMBL/GenBank/DDBJ databases">
        <title>Parasedimentitalea marina sp. nov., a psychrophilic bacterium isolated from deep seawater of the New Britain Trench.</title>
        <authorList>
            <person name="Cao J."/>
        </authorList>
    </citation>
    <scope>NUCLEOTIDE SEQUENCE [LARGE SCALE GENOMIC DNA]</scope>
    <source>
        <strain evidence="2 3">W43</strain>
        <plasmid evidence="2 3">pW43A</plasmid>
    </source>
</reference>
<name>A0A3T0N997_9RHOB</name>
<dbReference type="Proteomes" id="UP000283063">
    <property type="component" value="Plasmid pW43A"/>
</dbReference>
<dbReference type="NCBIfam" id="TIGR02532">
    <property type="entry name" value="IV_pilin_GFxxxE"/>
    <property type="match status" value="1"/>
</dbReference>
<keyword evidence="1" id="KW-0812">Transmembrane</keyword>
<dbReference type="AlphaFoldDB" id="A0A3T0N997"/>
<organism evidence="2 3">
    <name type="scientific">Parasedimentitalea marina</name>
    <dbReference type="NCBI Taxonomy" id="2483033"/>
    <lineage>
        <taxon>Bacteria</taxon>
        <taxon>Pseudomonadati</taxon>
        <taxon>Pseudomonadota</taxon>
        <taxon>Alphaproteobacteria</taxon>
        <taxon>Rhodobacterales</taxon>
        <taxon>Paracoccaceae</taxon>
        <taxon>Parasedimentitalea</taxon>
    </lineage>
</organism>
<protein>
    <submittedName>
        <fullName evidence="2">Prepilin-type N-terminal cleavage/methylation domain-containing protein</fullName>
    </submittedName>
</protein>
<evidence type="ECO:0000313" key="2">
    <source>
        <dbReference type="EMBL" id="AZV80603.1"/>
    </source>
</evidence>
<geneLocation type="plasmid" evidence="2 3">
    <name>pW43A</name>
</geneLocation>
<proteinExistence type="predicted"/>
<evidence type="ECO:0000313" key="3">
    <source>
        <dbReference type="Proteomes" id="UP000283063"/>
    </source>
</evidence>
<dbReference type="InterPro" id="IPR012902">
    <property type="entry name" value="N_methyl_site"/>
</dbReference>
<dbReference type="KEGG" id="sedi:EBB79_21785"/>
<dbReference type="OrthoDB" id="7743552at2"/>
<keyword evidence="2" id="KW-0614">Plasmid</keyword>
<accession>A0A3T0N997</accession>
<evidence type="ECO:0000256" key="1">
    <source>
        <dbReference type="SAM" id="Phobius"/>
    </source>
</evidence>
<keyword evidence="1" id="KW-0472">Membrane</keyword>
<gene>
    <name evidence="2" type="ORF">EBB79_21785</name>
</gene>
<keyword evidence="1" id="KW-1133">Transmembrane helix</keyword>
<keyword evidence="3" id="KW-1185">Reference proteome</keyword>
<dbReference type="Pfam" id="PF07963">
    <property type="entry name" value="N_methyl"/>
    <property type="match status" value="1"/>
</dbReference>
<sequence length="141" mass="14719">MDRPDMPEQLTPQARTSGLTLVELAVAILVLAIGSMAALRATDQSRLSIGSEMPRILARLAARNRAEELQLYGPGHALPGQVTLAGQPISIETHSETTAGGLLLSRITARAVSGEAAMLVVYLPPGCDGETIAAGSWPQPP</sequence>